<dbReference type="Proteomes" id="UP000070250">
    <property type="component" value="Chromosome"/>
</dbReference>
<keyword evidence="16" id="KW-1185">Reference proteome</keyword>
<evidence type="ECO:0000256" key="5">
    <source>
        <dbReference type="ARBA" id="ARBA00022692"/>
    </source>
</evidence>
<dbReference type="KEGG" id="sdf:ACG33_13175"/>
<organism evidence="15 16">
    <name type="scientific">Steroidobacter denitrificans</name>
    <dbReference type="NCBI Taxonomy" id="465721"/>
    <lineage>
        <taxon>Bacteria</taxon>
        <taxon>Pseudomonadati</taxon>
        <taxon>Pseudomonadota</taxon>
        <taxon>Gammaproteobacteria</taxon>
        <taxon>Steroidobacterales</taxon>
        <taxon>Steroidobacteraceae</taxon>
        <taxon>Steroidobacter</taxon>
    </lineage>
</organism>
<dbReference type="PANTHER" id="PTHR30069">
    <property type="entry name" value="TONB-DEPENDENT OUTER MEMBRANE RECEPTOR"/>
    <property type="match status" value="1"/>
</dbReference>
<dbReference type="Gene3D" id="2.40.170.20">
    <property type="entry name" value="TonB-dependent receptor, beta-barrel domain"/>
    <property type="match status" value="1"/>
</dbReference>
<dbReference type="EMBL" id="CP011971">
    <property type="protein sequence ID" value="AMN48032.1"/>
    <property type="molecule type" value="Genomic_DNA"/>
</dbReference>
<dbReference type="Gene3D" id="2.170.130.10">
    <property type="entry name" value="TonB-dependent receptor, plug domain"/>
    <property type="match status" value="1"/>
</dbReference>
<dbReference type="STRING" id="465721.ACG33_13175"/>
<feature type="chain" id="PRO_5007448385" description="TonB-dependent receptor plug domain-containing protein" evidence="12">
    <location>
        <begin position="24"/>
        <end position="762"/>
    </location>
</feature>
<dbReference type="Pfam" id="PF00593">
    <property type="entry name" value="TonB_dep_Rec_b-barrel"/>
    <property type="match status" value="1"/>
</dbReference>
<feature type="signal peptide" evidence="12">
    <location>
        <begin position="1"/>
        <end position="23"/>
    </location>
</feature>
<keyword evidence="4" id="KW-1134">Transmembrane beta strand</keyword>
<evidence type="ECO:0000256" key="2">
    <source>
        <dbReference type="ARBA" id="ARBA00008143"/>
    </source>
</evidence>
<dbReference type="InterPro" id="IPR012910">
    <property type="entry name" value="Plug_dom"/>
</dbReference>
<dbReference type="GO" id="GO:0044718">
    <property type="term" value="P:siderophore transmembrane transport"/>
    <property type="evidence" value="ECO:0007669"/>
    <property type="project" value="TreeGrafter"/>
</dbReference>
<keyword evidence="3" id="KW-0813">Transport</keyword>
<evidence type="ECO:0000256" key="7">
    <source>
        <dbReference type="ARBA" id="ARBA00023077"/>
    </source>
</evidence>
<keyword evidence="10" id="KW-0998">Cell outer membrane</keyword>
<dbReference type="GO" id="GO:0009279">
    <property type="term" value="C:cell outer membrane"/>
    <property type="evidence" value="ECO:0007669"/>
    <property type="project" value="UniProtKB-SubCell"/>
</dbReference>
<dbReference type="Pfam" id="PF07715">
    <property type="entry name" value="Plug"/>
    <property type="match status" value="1"/>
</dbReference>
<proteinExistence type="inferred from homology"/>
<evidence type="ECO:0000256" key="11">
    <source>
        <dbReference type="RuleBase" id="RU003357"/>
    </source>
</evidence>
<dbReference type="AlphaFoldDB" id="A0A127FC87"/>
<keyword evidence="8 11" id="KW-0472">Membrane</keyword>
<gene>
    <name evidence="15" type="ORF">ACG33_13175</name>
</gene>
<comment type="subcellular location">
    <subcellularLocation>
        <location evidence="1">Cell outer membrane</location>
        <topology evidence="1">Multi-pass membrane protein</topology>
    </subcellularLocation>
</comment>
<evidence type="ECO:0000256" key="10">
    <source>
        <dbReference type="ARBA" id="ARBA00023237"/>
    </source>
</evidence>
<keyword evidence="7 11" id="KW-0798">TonB box</keyword>
<dbReference type="PATRIC" id="fig|465721.4.peg.2818"/>
<evidence type="ECO:0000256" key="3">
    <source>
        <dbReference type="ARBA" id="ARBA00022448"/>
    </source>
</evidence>
<evidence type="ECO:0000313" key="15">
    <source>
        <dbReference type="EMBL" id="AMN48032.1"/>
    </source>
</evidence>
<dbReference type="InterPro" id="IPR039426">
    <property type="entry name" value="TonB-dep_rcpt-like"/>
</dbReference>
<dbReference type="InterPro" id="IPR037066">
    <property type="entry name" value="Plug_dom_sf"/>
</dbReference>
<evidence type="ECO:0000256" key="1">
    <source>
        <dbReference type="ARBA" id="ARBA00004571"/>
    </source>
</evidence>
<evidence type="ECO:0000256" key="9">
    <source>
        <dbReference type="ARBA" id="ARBA00023170"/>
    </source>
</evidence>
<dbReference type="InterPro" id="IPR036942">
    <property type="entry name" value="Beta-barrel_TonB_sf"/>
</dbReference>
<feature type="domain" description="TonB-dependent receptor-like beta-barrel" evidence="13">
    <location>
        <begin position="318"/>
        <end position="718"/>
    </location>
</feature>
<evidence type="ECO:0000256" key="12">
    <source>
        <dbReference type="SAM" id="SignalP"/>
    </source>
</evidence>
<protein>
    <recommendedName>
        <fullName evidence="17">TonB-dependent receptor plug domain-containing protein</fullName>
    </recommendedName>
</protein>
<comment type="similarity">
    <text evidence="2">Belongs to the TonB-dependent receptor family. Hemoglobin/haptoglobin binding protein subfamily.</text>
</comment>
<keyword evidence="9" id="KW-0675">Receptor</keyword>
<evidence type="ECO:0000256" key="4">
    <source>
        <dbReference type="ARBA" id="ARBA00022452"/>
    </source>
</evidence>
<dbReference type="GO" id="GO:0015344">
    <property type="term" value="F:siderophore uptake transmembrane transporter activity"/>
    <property type="evidence" value="ECO:0007669"/>
    <property type="project" value="TreeGrafter"/>
</dbReference>
<evidence type="ECO:0000256" key="8">
    <source>
        <dbReference type="ARBA" id="ARBA00023136"/>
    </source>
</evidence>
<reference evidence="15 16" key="1">
    <citation type="submission" date="2015-06" db="EMBL/GenBank/DDBJ databases">
        <title>A Comprehensive Approach to Explore the Metabolic and Phylogenetic Diversity of Bacterial Steroid Degradation in the Environment: Testosterone as an Example.</title>
        <authorList>
            <person name="Yang F.-C."/>
            <person name="Chen Y.-L."/>
            <person name="Yu C.-P."/>
            <person name="Tang S.-L."/>
            <person name="Wang P.-H."/>
            <person name="Ismail W."/>
            <person name="Wang C.-H."/>
            <person name="Yang C.-Y."/>
            <person name="Chiang Y.-R."/>
        </authorList>
    </citation>
    <scope>NUCLEOTIDE SEQUENCE [LARGE SCALE GENOMIC DNA]</scope>
    <source>
        <strain evidence="15 16">DSM 18526</strain>
    </source>
</reference>
<evidence type="ECO:0000259" key="14">
    <source>
        <dbReference type="Pfam" id="PF07715"/>
    </source>
</evidence>
<dbReference type="PANTHER" id="PTHR30069:SF29">
    <property type="entry name" value="HEMOGLOBIN AND HEMOGLOBIN-HAPTOGLOBIN-BINDING PROTEIN 1-RELATED"/>
    <property type="match status" value="1"/>
</dbReference>
<sequence>MTLRHVLRALVACIASCTSTVYASPYANRRVSDVLDELRGAGFVFIYSTHTVPAGLRITVEPVARGGVELAREILAPHGLMLLEAAPKIYSIARAAKTAGPRPPSADAYPIEELVVQTSRYTLSNDLATTATFLTQDQIKDLPQLAGETLRAVQRLPGSATNGFSGIGPVRGGEPGEVAIILDGLRLYEPFHLKNFLSPVSLLDSRLIDSVAYYSGGFPAIYGDRMSAVIEAHSIRPGQPRYFELGVDLFHASALGSVSFAEDRGRALLSYRRSNLGELAKFSEAEFGEPNYQDAFGRLGYSLTERTRASFNVLVSIDTIEALRARETQKVTAEYRNVYAWATLEHEWSEAASSRGILSYTDLSNDRYGRISEAARTAMLNDERTFHVLGLRWENLLDTDLLQHRFGLEGRRLWGQYRYVSDVSLAAGTPFPGSPALQVQRDLSPEPDGYEAVAYWDVRTDITDRWTFQGGLRFDTQTYDGSGDGAQWSPRLSALYALGRHSNLRVGWGRFYQPQGINELQVEDGIDRFNPVQSADHFIVGFDHAFATGLDLRIEAYRKRYRRLSPRFENMFDPVVLFPEAEFDRVMIDPDSARAYGIEALLRLRPHGSWSGWLSYAWSRAEDRIDGRDVPRSWDQRHALTLGVVWSKGPWTVSLANSYHSGWPRTPLRIEFDSGVPRVSSGVRNRDHFGSYNSLDLRVTRVFALSRGVLDVFAEVTNATSKANACCVQYKSHVNESGSVHYESDVDSWLPLVPSVGVLWRY</sequence>
<dbReference type="SUPFAM" id="SSF56935">
    <property type="entry name" value="Porins"/>
    <property type="match status" value="1"/>
</dbReference>
<evidence type="ECO:0008006" key="17">
    <source>
        <dbReference type="Google" id="ProtNLM"/>
    </source>
</evidence>
<dbReference type="InterPro" id="IPR000531">
    <property type="entry name" value="Beta-barrel_TonB"/>
</dbReference>
<feature type="domain" description="TonB-dependent receptor plug" evidence="14">
    <location>
        <begin position="126"/>
        <end position="225"/>
    </location>
</feature>
<evidence type="ECO:0000259" key="13">
    <source>
        <dbReference type="Pfam" id="PF00593"/>
    </source>
</evidence>
<name>A0A127FC87_STEDE</name>
<evidence type="ECO:0000313" key="16">
    <source>
        <dbReference type="Proteomes" id="UP000070250"/>
    </source>
</evidence>
<evidence type="ECO:0000256" key="6">
    <source>
        <dbReference type="ARBA" id="ARBA00022729"/>
    </source>
</evidence>
<keyword evidence="5" id="KW-0812">Transmembrane</keyword>
<keyword evidence="6 12" id="KW-0732">Signal</keyword>
<accession>A0A127FC87</accession>